<protein>
    <recommendedName>
        <fullName evidence="4">Peptidase C39-like domain-containing protein</fullName>
    </recommendedName>
</protein>
<evidence type="ECO:0000313" key="3">
    <source>
        <dbReference type="Proteomes" id="UP000008467"/>
    </source>
</evidence>
<organism evidence="2 3">
    <name type="scientific">Cellulosilyticum lentocellum (strain ATCC 49066 / DSM 5427 / NCIMB 11756 / RHM5)</name>
    <name type="common">Clostridium lentocellum</name>
    <dbReference type="NCBI Taxonomy" id="642492"/>
    <lineage>
        <taxon>Bacteria</taxon>
        <taxon>Bacillati</taxon>
        <taxon>Bacillota</taxon>
        <taxon>Clostridia</taxon>
        <taxon>Lachnospirales</taxon>
        <taxon>Cellulosilyticaceae</taxon>
        <taxon>Cellulosilyticum</taxon>
    </lineage>
</organism>
<feature type="transmembrane region" description="Helical" evidence="1">
    <location>
        <begin position="6"/>
        <end position="26"/>
    </location>
</feature>
<reference evidence="2 3" key="1">
    <citation type="journal article" date="2011" name="J. Bacteriol.">
        <title>Complete genome sequence of the cellulose-degrading bacterium Cellulosilyticum lentocellum.</title>
        <authorList>
            <consortium name="US DOE Joint Genome Institute"/>
            <person name="Miller D.A."/>
            <person name="Suen G."/>
            <person name="Bruce D."/>
            <person name="Copeland A."/>
            <person name="Cheng J.F."/>
            <person name="Detter C."/>
            <person name="Goodwin L.A."/>
            <person name="Han C.S."/>
            <person name="Hauser L.J."/>
            <person name="Land M.L."/>
            <person name="Lapidus A."/>
            <person name="Lucas S."/>
            <person name="Meincke L."/>
            <person name="Pitluck S."/>
            <person name="Tapia R."/>
            <person name="Teshima H."/>
            <person name="Woyke T."/>
            <person name="Fox B.G."/>
            <person name="Angert E.R."/>
            <person name="Currie C.R."/>
        </authorList>
    </citation>
    <scope>NUCLEOTIDE SEQUENCE [LARGE SCALE GENOMIC DNA]</scope>
    <source>
        <strain evidence="3">ATCC 49066 / DSM 5427 / NCIMB 11756 / RHM5</strain>
    </source>
</reference>
<evidence type="ECO:0000256" key="1">
    <source>
        <dbReference type="SAM" id="Phobius"/>
    </source>
</evidence>
<dbReference type="EMBL" id="CP002582">
    <property type="protein sequence ID" value="ADZ84529.1"/>
    <property type="molecule type" value="Genomic_DNA"/>
</dbReference>
<dbReference type="AlphaFoldDB" id="F2JKY8"/>
<name>F2JKY8_CELLD</name>
<dbReference type="eggNOG" id="COG3271">
    <property type="taxonomic scope" value="Bacteria"/>
</dbReference>
<dbReference type="STRING" id="642492.Clole_2830"/>
<keyword evidence="3" id="KW-1185">Reference proteome</keyword>
<keyword evidence="1" id="KW-0472">Membrane</keyword>
<gene>
    <name evidence="2" type="ordered locus">Clole_2830</name>
</gene>
<proteinExistence type="predicted"/>
<dbReference type="KEGG" id="cle:Clole_2830"/>
<accession>F2JKY8</accession>
<keyword evidence="1" id="KW-1133">Transmembrane helix</keyword>
<keyword evidence="1" id="KW-0812">Transmembrane</keyword>
<dbReference type="HOGENOM" id="CLU_1923819_0_0_9"/>
<sequence>MKYIVGGIILTLLNWFIITMVIDWRLMTLPIPHFKKGNYLEAFLIEKENRMDIQKGYNCSAFSTAFLLRHFGIEAVGNDIYNKMPGKMKSGYVYQKGIRQYFSEQGMKTYYFLMDNNYYLTKVNFSNNIKV</sequence>
<evidence type="ECO:0008006" key="4">
    <source>
        <dbReference type="Google" id="ProtNLM"/>
    </source>
</evidence>
<dbReference type="Proteomes" id="UP000008467">
    <property type="component" value="Chromosome"/>
</dbReference>
<dbReference type="RefSeq" id="WP_013657810.1">
    <property type="nucleotide sequence ID" value="NC_015275.1"/>
</dbReference>
<evidence type="ECO:0000313" key="2">
    <source>
        <dbReference type="EMBL" id="ADZ84529.1"/>
    </source>
</evidence>